<comment type="caution">
    <text evidence="2">The sequence shown here is derived from an EMBL/GenBank/DDBJ whole genome shotgun (WGS) entry which is preliminary data.</text>
</comment>
<keyword evidence="3" id="KW-1185">Reference proteome</keyword>
<dbReference type="RefSeq" id="XP_068368982.1">
    <property type="nucleotide sequence ID" value="XM_068497377.1"/>
</dbReference>
<dbReference type="Pfam" id="PF07707">
    <property type="entry name" value="BACK"/>
    <property type="match status" value="1"/>
</dbReference>
<dbReference type="InterPro" id="IPR011705">
    <property type="entry name" value="BACK"/>
</dbReference>
<dbReference type="EMBL" id="MLAK01000176">
    <property type="protein sequence ID" value="OHT15846.1"/>
    <property type="molecule type" value="Genomic_DNA"/>
</dbReference>
<dbReference type="AlphaFoldDB" id="A0A1J4L1L6"/>
<proteinExistence type="predicted"/>
<reference evidence="2" key="1">
    <citation type="submission" date="2016-10" db="EMBL/GenBank/DDBJ databases">
        <authorList>
            <person name="Benchimol M."/>
            <person name="Almeida L.G."/>
            <person name="Vasconcelos A.T."/>
            <person name="Perreira-Neves A."/>
            <person name="Rosa I.A."/>
            <person name="Tasca T."/>
            <person name="Bogo M.R."/>
            <person name="de Souza W."/>
        </authorList>
    </citation>
    <scope>NUCLEOTIDE SEQUENCE [LARGE SCALE GENOMIC DNA]</scope>
    <source>
        <strain evidence="2">K</strain>
    </source>
</reference>
<evidence type="ECO:0000313" key="3">
    <source>
        <dbReference type="Proteomes" id="UP000179807"/>
    </source>
</evidence>
<evidence type="ECO:0000313" key="2">
    <source>
        <dbReference type="EMBL" id="OHT15846.1"/>
    </source>
</evidence>
<name>A0A1J4L1L6_9EUKA</name>
<accession>A0A1J4L1L6</accession>
<sequence length="281" mass="33482">MGDHFVNLSYRRYNIENVDVPVFTKMMYLFTKDRSFLETKTKTKTKIELKKSDFMDFSPLERSQIADILYEIGNVEEALIIYKPFNIDQSNSFLLLNSTNFYHEAIDFIAKNFYTFEHQQVIEKLNLDNITSILQKKNLMIGDENNLVDFVYECFNKFGEQSDELLPNIQIDYLDRVHLEKYLNMCLYSETKFIMPSLSQYIFDIFDTTNQNNVAKEIPKNGYIYKICHSKKWKKIFYHNALNGDYFHQEYLKVNTYNKMSILHELDSSYLIDGKSRISRL</sequence>
<dbReference type="Proteomes" id="UP000179807">
    <property type="component" value="Unassembled WGS sequence"/>
</dbReference>
<dbReference type="GeneID" id="94832081"/>
<organism evidence="2 3">
    <name type="scientific">Tritrichomonas foetus</name>
    <dbReference type="NCBI Taxonomy" id="1144522"/>
    <lineage>
        <taxon>Eukaryota</taxon>
        <taxon>Metamonada</taxon>
        <taxon>Parabasalia</taxon>
        <taxon>Tritrichomonadida</taxon>
        <taxon>Tritrichomonadidae</taxon>
        <taxon>Tritrichomonas</taxon>
    </lineage>
</organism>
<evidence type="ECO:0000259" key="1">
    <source>
        <dbReference type="Pfam" id="PF07707"/>
    </source>
</evidence>
<gene>
    <name evidence="2" type="ORF">TRFO_13662</name>
</gene>
<protein>
    <recommendedName>
        <fullName evidence="1">BACK domain-containing protein</fullName>
    </recommendedName>
</protein>
<dbReference type="VEuPathDB" id="TrichDB:TRFO_13662"/>
<feature type="domain" description="BACK" evidence="1">
    <location>
        <begin position="97"/>
        <end position="182"/>
    </location>
</feature>